<dbReference type="EMBL" id="CP002083">
    <property type="protein sequence ID" value="ADJ23937.1"/>
    <property type="molecule type" value="Genomic_DNA"/>
</dbReference>
<dbReference type="OrthoDB" id="7931805at2"/>
<protein>
    <recommendedName>
        <fullName evidence="5">Twin-arginine translocation pathway signal</fullName>
    </recommendedName>
</protein>
<evidence type="ECO:0008006" key="5">
    <source>
        <dbReference type="Google" id="ProtNLM"/>
    </source>
</evidence>
<dbReference type="Proteomes" id="UP000002033">
    <property type="component" value="Chromosome"/>
</dbReference>
<gene>
    <name evidence="3" type="ordered locus">Hden_2138</name>
</gene>
<keyword evidence="4" id="KW-1185">Reference proteome</keyword>
<feature type="chain" id="PRO_5003116212" description="Twin-arginine translocation pathway signal" evidence="2">
    <location>
        <begin position="35"/>
        <end position="159"/>
    </location>
</feature>
<accession>D8JQI3</accession>
<keyword evidence="2" id="KW-0732">Signal</keyword>
<dbReference type="KEGG" id="hdn:Hden_2138"/>
<organism evidence="3 4">
    <name type="scientific">Hyphomicrobium denitrificans (strain ATCC 51888 / DSM 1869 / NCIMB 11706 / TK 0415)</name>
    <dbReference type="NCBI Taxonomy" id="582899"/>
    <lineage>
        <taxon>Bacteria</taxon>
        <taxon>Pseudomonadati</taxon>
        <taxon>Pseudomonadota</taxon>
        <taxon>Alphaproteobacteria</taxon>
        <taxon>Hyphomicrobiales</taxon>
        <taxon>Hyphomicrobiaceae</taxon>
        <taxon>Hyphomicrobium</taxon>
    </lineage>
</organism>
<evidence type="ECO:0000313" key="4">
    <source>
        <dbReference type="Proteomes" id="UP000002033"/>
    </source>
</evidence>
<sequence precursor="true">MKVLPLKRRSFRLHAALGAMLISSIGMLSTPCSAKHKAQPAIPGDPCTKMSGYLSKRISDMKSLKSVMEKEQSVPDTLSGVFDLMQGKPYIDQPKTQKLAEMRREANSINDAMRVSGCTVVDIDAELAKASTPVLPTPDRKGKIDASGLEPSIPLRSAH</sequence>
<feature type="signal peptide" evidence="2">
    <location>
        <begin position="1"/>
        <end position="34"/>
    </location>
</feature>
<reference evidence="4" key="1">
    <citation type="journal article" date="2011" name="J. Bacteriol.">
        <title>Genome sequences of eight morphologically diverse alphaproteobacteria.</title>
        <authorList>
            <consortium name="US DOE Joint Genome Institute"/>
            <person name="Brown P.J."/>
            <person name="Kysela D.T."/>
            <person name="Buechlein A."/>
            <person name="Hemmerich C."/>
            <person name="Brun Y.V."/>
        </authorList>
    </citation>
    <scope>NUCLEOTIDE SEQUENCE [LARGE SCALE GENOMIC DNA]</scope>
    <source>
        <strain evidence="4">ATCC 51888 / DSM 1869 / NCIB 11706 / TK 0415</strain>
    </source>
</reference>
<dbReference type="HOGENOM" id="CLU_1658427_0_0_5"/>
<evidence type="ECO:0000256" key="1">
    <source>
        <dbReference type="SAM" id="MobiDB-lite"/>
    </source>
</evidence>
<dbReference type="AlphaFoldDB" id="D8JQI3"/>
<evidence type="ECO:0000313" key="3">
    <source>
        <dbReference type="EMBL" id="ADJ23937.1"/>
    </source>
</evidence>
<proteinExistence type="predicted"/>
<name>D8JQI3_HYPDA</name>
<dbReference type="RefSeq" id="WP_013216096.1">
    <property type="nucleotide sequence ID" value="NC_014313.1"/>
</dbReference>
<feature type="region of interest" description="Disordered" evidence="1">
    <location>
        <begin position="133"/>
        <end position="159"/>
    </location>
</feature>
<evidence type="ECO:0000256" key="2">
    <source>
        <dbReference type="SAM" id="SignalP"/>
    </source>
</evidence>